<accession>A0ABU6TKD3</accession>
<dbReference type="EMBL" id="JASCZI010090996">
    <property type="protein sequence ID" value="MED6148323.1"/>
    <property type="molecule type" value="Genomic_DNA"/>
</dbReference>
<feature type="region of interest" description="Disordered" evidence="1">
    <location>
        <begin position="62"/>
        <end position="123"/>
    </location>
</feature>
<feature type="region of interest" description="Disordered" evidence="1">
    <location>
        <begin position="1"/>
        <end position="36"/>
    </location>
</feature>
<name>A0ABU6TKD3_9FABA</name>
<dbReference type="Proteomes" id="UP001341840">
    <property type="component" value="Unassembled WGS sequence"/>
</dbReference>
<sequence length="135" mass="15350">MESVAGKAKKHTLPHHQFPPLKEERRERGSLGLKQDLTLEHKTSRLNHVQMWLKCGAHQVTKPQASHPGAKHTMFEPRPNVTQTWCTPSPKLKRDAHQANNKQRSSPWGQAHHIKATPKRGLGVVPPMLIHKYHA</sequence>
<feature type="compositionally biased region" description="Polar residues" evidence="1">
    <location>
        <begin position="98"/>
        <end position="108"/>
    </location>
</feature>
<evidence type="ECO:0000313" key="3">
    <source>
        <dbReference type="Proteomes" id="UP001341840"/>
    </source>
</evidence>
<protein>
    <submittedName>
        <fullName evidence="2">Uncharacterized protein</fullName>
    </submittedName>
</protein>
<keyword evidence="3" id="KW-1185">Reference proteome</keyword>
<reference evidence="2 3" key="1">
    <citation type="journal article" date="2023" name="Plants (Basel)">
        <title>Bridging the Gap: Combining Genomics and Transcriptomics Approaches to Understand Stylosanthes scabra, an Orphan Legume from the Brazilian Caatinga.</title>
        <authorList>
            <person name="Ferreira-Neto J.R.C."/>
            <person name="da Silva M.D."/>
            <person name="Binneck E."/>
            <person name="de Melo N.F."/>
            <person name="da Silva R.H."/>
            <person name="de Melo A.L.T.M."/>
            <person name="Pandolfi V."/>
            <person name="Bustamante F.O."/>
            <person name="Brasileiro-Vidal A.C."/>
            <person name="Benko-Iseppon A.M."/>
        </authorList>
    </citation>
    <scope>NUCLEOTIDE SEQUENCE [LARGE SCALE GENOMIC DNA]</scope>
    <source>
        <tissue evidence="2">Leaves</tissue>
    </source>
</reference>
<evidence type="ECO:0000256" key="1">
    <source>
        <dbReference type="SAM" id="MobiDB-lite"/>
    </source>
</evidence>
<organism evidence="2 3">
    <name type="scientific">Stylosanthes scabra</name>
    <dbReference type="NCBI Taxonomy" id="79078"/>
    <lineage>
        <taxon>Eukaryota</taxon>
        <taxon>Viridiplantae</taxon>
        <taxon>Streptophyta</taxon>
        <taxon>Embryophyta</taxon>
        <taxon>Tracheophyta</taxon>
        <taxon>Spermatophyta</taxon>
        <taxon>Magnoliopsida</taxon>
        <taxon>eudicotyledons</taxon>
        <taxon>Gunneridae</taxon>
        <taxon>Pentapetalae</taxon>
        <taxon>rosids</taxon>
        <taxon>fabids</taxon>
        <taxon>Fabales</taxon>
        <taxon>Fabaceae</taxon>
        <taxon>Papilionoideae</taxon>
        <taxon>50 kb inversion clade</taxon>
        <taxon>dalbergioids sensu lato</taxon>
        <taxon>Dalbergieae</taxon>
        <taxon>Pterocarpus clade</taxon>
        <taxon>Stylosanthes</taxon>
    </lineage>
</organism>
<evidence type="ECO:0000313" key="2">
    <source>
        <dbReference type="EMBL" id="MED6148323.1"/>
    </source>
</evidence>
<proteinExistence type="predicted"/>
<comment type="caution">
    <text evidence="2">The sequence shown here is derived from an EMBL/GenBank/DDBJ whole genome shotgun (WGS) entry which is preliminary data.</text>
</comment>
<gene>
    <name evidence="2" type="ORF">PIB30_052106</name>
</gene>